<dbReference type="AlphaFoldDB" id="A0A4Y2WZZ4"/>
<proteinExistence type="predicted"/>
<gene>
    <name evidence="1" type="ORF">AVEN_192569_1</name>
</gene>
<comment type="caution">
    <text evidence="1">The sequence shown here is derived from an EMBL/GenBank/DDBJ whole genome shotgun (WGS) entry which is preliminary data.</text>
</comment>
<dbReference type="Proteomes" id="UP000499080">
    <property type="component" value="Unassembled WGS sequence"/>
</dbReference>
<organism evidence="1 2">
    <name type="scientific">Araneus ventricosus</name>
    <name type="common">Orbweaver spider</name>
    <name type="synonym">Epeira ventricosa</name>
    <dbReference type="NCBI Taxonomy" id="182803"/>
    <lineage>
        <taxon>Eukaryota</taxon>
        <taxon>Metazoa</taxon>
        <taxon>Ecdysozoa</taxon>
        <taxon>Arthropoda</taxon>
        <taxon>Chelicerata</taxon>
        <taxon>Arachnida</taxon>
        <taxon>Araneae</taxon>
        <taxon>Araneomorphae</taxon>
        <taxon>Entelegynae</taxon>
        <taxon>Araneoidea</taxon>
        <taxon>Araneidae</taxon>
        <taxon>Araneus</taxon>
    </lineage>
</organism>
<dbReference type="OrthoDB" id="6753017at2759"/>
<reference evidence="1 2" key="1">
    <citation type="journal article" date="2019" name="Sci. Rep.">
        <title>Orb-weaving spider Araneus ventricosus genome elucidates the spidroin gene catalogue.</title>
        <authorList>
            <person name="Kono N."/>
            <person name="Nakamura H."/>
            <person name="Ohtoshi R."/>
            <person name="Moran D.A.P."/>
            <person name="Shinohara A."/>
            <person name="Yoshida Y."/>
            <person name="Fujiwara M."/>
            <person name="Mori M."/>
            <person name="Tomita M."/>
            <person name="Arakawa K."/>
        </authorList>
    </citation>
    <scope>NUCLEOTIDE SEQUENCE [LARGE SCALE GENOMIC DNA]</scope>
</reference>
<sequence length="330" mass="37422">MLQLENLIDPSVFRRFIQGFLTVRLSAKFSCGTSTDMIIEQSLMKSMQTDGGISRGRSTQESVISKRVYSMHAMNTVCERLEDLGNIKMDTADKHVNIALEKFNTNTTIVVDEDVDLLITLIARTPTDRIIYFLKPVKAQIETKMYSSQSLSSFTKCQAHISFLHAITGCDTTSAFFKRRKTKEFKLFVKRHDLIDCAEVFTNIGSSPDITLTNGTRFLLAMYGAPNKIASIDKYRYLTFVKNTSNNKLVQLSCLPPTFAAAYQHLCRVYYQVQVCLGNHLFQKNFSILFFVIARRVVIINVAVKKSDCFVHKYVVIAKASLTLVLNQIQ</sequence>
<keyword evidence="2" id="KW-1185">Reference proteome</keyword>
<name>A0A4Y2WZZ4_ARAVE</name>
<evidence type="ECO:0000313" key="1">
    <source>
        <dbReference type="EMBL" id="GBO42386.1"/>
    </source>
</evidence>
<evidence type="ECO:0000313" key="2">
    <source>
        <dbReference type="Proteomes" id="UP000499080"/>
    </source>
</evidence>
<protein>
    <submittedName>
        <fullName evidence="1">Uncharacterized protein</fullName>
    </submittedName>
</protein>
<dbReference type="EMBL" id="BGPR01068433">
    <property type="protein sequence ID" value="GBO42386.1"/>
    <property type="molecule type" value="Genomic_DNA"/>
</dbReference>
<accession>A0A4Y2WZZ4</accession>